<comment type="function">
    <text evidence="3">Required for flagellar hook formation. May act as a scaffolding protein.</text>
</comment>
<organism evidence="5 6">
    <name type="scientific">Clostridium fallax</name>
    <dbReference type="NCBI Taxonomy" id="1533"/>
    <lineage>
        <taxon>Bacteria</taxon>
        <taxon>Bacillati</taxon>
        <taxon>Bacillota</taxon>
        <taxon>Clostridia</taxon>
        <taxon>Eubacteriales</taxon>
        <taxon>Clostridiaceae</taxon>
        <taxon>Clostridium</taxon>
    </lineage>
</organism>
<dbReference type="Pfam" id="PF03963">
    <property type="entry name" value="FlgD"/>
    <property type="match status" value="1"/>
</dbReference>
<dbReference type="AlphaFoldDB" id="A0A1M4UJS3"/>
<evidence type="ECO:0000256" key="3">
    <source>
        <dbReference type="RuleBase" id="RU362076"/>
    </source>
</evidence>
<dbReference type="STRING" id="1533.SAMN05443638_10556"/>
<keyword evidence="5" id="KW-0282">Flagellum</keyword>
<reference evidence="5 6" key="1">
    <citation type="submission" date="2016-11" db="EMBL/GenBank/DDBJ databases">
        <authorList>
            <person name="Jaros S."/>
            <person name="Januszkiewicz K."/>
            <person name="Wedrychowicz H."/>
        </authorList>
    </citation>
    <scope>NUCLEOTIDE SEQUENCE [LARGE SCALE GENOMIC DNA]</scope>
    <source>
        <strain evidence="5 6">DSM 2631</strain>
    </source>
</reference>
<dbReference type="OrthoDB" id="280334at2"/>
<gene>
    <name evidence="5" type="ORF">SAMN05443638_10556</name>
</gene>
<keyword evidence="6" id="KW-1185">Reference proteome</keyword>
<dbReference type="GO" id="GO:0044781">
    <property type="term" value="P:bacterial-type flagellum organization"/>
    <property type="evidence" value="ECO:0007669"/>
    <property type="project" value="UniProtKB-UniRule"/>
</dbReference>
<keyword evidence="5" id="KW-0966">Cell projection</keyword>
<proteinExistence type="inferred from homology"/>
<evidence type="ECO:0000313" key="5">
    <source>
        <dbReference type="EMBL" id="SHE56908.1"/>
    </source>
</evidence>
<protein>
    <recommendedName>
        <fullName evidence="3">Basal-body rod modification protein FlgD</fullName>
    </recommendedName>
</protein>
<evidence type="ECO:0000256" key="2">
    <source>
        <dbReference type="ARBA" id="ARBA00022795"/>
    </source>
</evidence>
<comment type="similarity">
    <text evidence="1 3">Belongs to the FlgD family.</text>
</comment>
<feature type="region of interest" description="Disordered" evidence="4">
    <location>
        <begin position="1"/>
        <end position="25"/>
    </location>
</feature>
<name>A0A1M4UJS3_9CLOT</name>
<keyword evidence="5" id="KW-0969">Cilium</keyword>
<keyword evidence="2 3" id="KW-1005">Bacterial flagellum biogenesis</keyword>
<evidence type="ECO:0000256" key="4">
    <source>
        <dbReference type="SAM" id="MobiDB-lite"/>
    </source>
</evidence>
<evidence type="ECO:0000256" key="1">
    <source>
        <dbReference type="ARBA" id="ARBA00010577"/>
    </source>
</evidence>
<evidence type="ECO:0000313" key="6">
    <source>
        <dbReference type="Proteomes" id="UP000184035"/>
    </source>
</evidence>
<dbReference type="InterPro" id="IPR005648">
    <property type="entry name" value="FlgD"/>
</dbReference>
<dbReference type="RefSeq" id="WP_072893578.1">
    <property type="nucleotide sequence ID" value="NZ_FQVM01000005.1"/>
</dbReference>
<dbReference type="Proteomes" id="UP000184035">
    <property type="component" value="Unassembled WGS sequence"/>
</dbReference>
<sequence>MSINSIGYDGSRATERGTKISKPGSDMDKNAFLKILSAQLSNQDPMSNTDSTQYISQMAQFTAMEQMQNLNSTMTKFADNSLVGKGVTTKVLDDKGIPYTGIVKAVTDNSGKITISVEVNNNGKNELKDFDKNDISSVLNVPDYSLNGINNINGNMQFLLASSFIDKKVTINEKDGNGNLLKGEVISAFKDNGLIKVTVKLDGENISKDYTLDKITKISK</sequence>
<accession>A0A1M4UJS3</accession>
<dbReference type="EMBL" id="FQVM01000005">
    <property type="protein sequence ID" value="SHE56908.1"/>
    <property type="molecule type" value="Genomic_DNA"/>
</dbReference>